<sequence>MEPDYSDYSTEELLEVLDSIDQTRFPERAIQIKHQLAQRGDLKEIEPAAAKAASDENLPGTGGQVFLSLVALFLLWVIVNAATTATVSVRSSDYYYASSPTLFLLILGTYIFAMGACVKRVVTARRKAKQNV</sequence>
<keyword evidence="3" id="KW-1185">Reference proteome</keyword>
<comment type="caution">
    <text evidence="2">The sequence shown here is derived from an EMBL/GenBank/DDBJ whole genome shotgun (WGS) entry which is preliminary data.</text>
</comment>
<dbReference type="RefSeq" id="WP_273640028.1">
    <property type="nucleotide sequence ID" value="NZ_JAQQXP010000001.1"/>
</dbReference>
<dbReference type="EMBL" id="JAQQXP010000001">
    <property type="protein sequence ID" value="MDC8830999.1"/>
    <property type="molecule type" value="Genomic_DNA"/>
</dbReference>
<feature type="transmembrane region" description="Helical" evidence="1">
    <location>
        <begin position="102"/>
        <end position="122"/>
    </location>
</feature>
<keyword evidence="1" id="KW-1133">Transmembrane helix</keyword>
<keyword evidence="1" id="KW-0472">Membrane</keyword>
<keyword evidence="1" id="KW-0812">Transmembrane</keyword>
<feature type="transmembrane region" description="Helical" evidence="1">
    <location>
        <begin position="65"/>
        <end position="82"/>
    </location>
</feature>
<proteinExistence type="predicted"/>
<name>A0ABT5L1S9_9ALTE</name>
<protein>
    <recommendedName>
        <fullName evidence="4">DUF1707 domain-containing protein</fullName>
    </recommendedName>
</protein>
<evidence type="ECO:0000313" key="3">
    <source>
        <dbReference type="Proteomes" id="UP001218788"/>
    </source>
</evidence>
<reference evidence="2 3" key="1">
    <citation type="submission" date="2022-10" db="EMBL/GenBank/DDBJ databases">
        <title>Alteromonas sp. chi3 Genome sequencing.</title>
        <authorList>
            <person name="Park S."/>
        </authorList>
    </citation>
    <scope>NUCLEOTIDE SEQUENCE [LARGE SCALE GENOMIC DNA]</scope>
    <source>
        <strain evidence="3">chi3</strain>
    </source>
</reference>
<accession>A0ABT5L1S9</accession>
<gene>
    <name evidence="2" type="ORF">OIK42_09515</name>
</gene>
<evidence type="ECO:0008006" key="4">
    <source>
        <dbReference type="Google" id="ProtNLM"/>
    </source>
</evidence>
<evidence type="ECO:0000256" key="1">
    <source>
        <dbReference type="SAM" id="Phobius"/>
    </source>
</evidence>
<organism evidence="2 3">
    <name type="scientific">Alteromonas gilva</name>
    <dbReference type="NCBI Taxonomy" id="2987522"/>
    <lineage>
        <taxon>Bacteria</taxon>
        <taxon>Pseudomonadati</taxon>
        <taxon>Pseudomonadota</taxon>
        <taxon>Gammaproteobacteria</taxon>
        <taxon>Alteromonadales</taxon>
        <taxon>Alteromonadaceae</taxon>
        <taxon>Alteromonas/Salinimonas group</taxon>
        <taxon>Alteromonas</taxon>
    </lineage>
</organism>
<dbReference type="Proteomes" id="UP001218788">
    <property type="component" value="Unassembled WGS sequence"/>
</dbReference>
<evidence type="ECO:0000313" key="2">
    <source>
        <dbReference type="EMBL" id="MDC8830999.1"/>
    </source>
</evidence>